<protein>
    <submittedName>
        <fullName evidence="1">Uncharacterized protein</fullName>
    </submittedName>
</protein>
<reference evidence="1" key="1">
    <citation type="journal article" date="2017" name="Gigascience">
        <title>The genome draft of coconut (Cocos nucifera).</title>
        <authorList>
            <person name="Xiao Y."/>
            <person name="Xu P."/>
            <person name="Fan H."/>
            <person name="Baudouin L."/>
            <person name="Xia W."/>
            <person name="Bocs S."/>
            <person name="Xu J."/>
            <person name="Li Q."/>
            <person name="Guo A."/>
            <person name="Zhou L."/>
            <person name="Li J."/>
            <person name="Wu Y."/>
            <person name="Ma Z."/>
            <person name="Armero A."/>
            <person name="Issali A.E."/>
            <person name="Liu N."/>
            <person name="Peng M."/>
            <person name="Yang Y."/>
        </authorList>
    </citation>
    <scope>NUCLEOTIDE SEQUENCE</scope>
    <source>
        <tissue evidence="1">Spear leaf of Hainan Tall coconut</tissue>
    </source>
</reference>
<gene>
    <name evidence="1" type="ORF">COCNU_01G011530</name>
</gene>
<keyword evidence="2" id="KW-1185">Reference proteome</keyword>
<dbReference type="AlphaFoldDB" id="A0A8K0MV13"/>
<proteinExistence type="predicted"/>
<dbReference type="Proteomes" id="UP000797356">
    <property type="component" value="Chromosome 1"/>
</dbReference>
<reference evidence="1" key="2">
    <citation type="submission" date="2019-07" db="EMBL/GenBank/DDBJ databases">
        <authorList>
            <person name="Yang Y."/>
            <person name="Bocs S."/>
            <person name="Baudouin L."/>
        </authorList>
    </citation>
    <scope>NUCLEOTIDE SEQUENCE</scope>
    <source>
        <tissue evidence="1">Spear leaf of Hainan Tall coconut</tissue>
    </source>
</reference>
<dbReference type="OrthoDB" id="1926761at2759"/>
<comment type="caution">
    <text evidence="1">The sequence shown here is derived from an EMBL/GenBank/DDBJ whole genome shotgun (WGS) entry which is preliminary data.</text>
</comment>
<evidence type="ECO:0000313" key="2">
    <source>
        <dbReference type="Proteomes" id="UP000797356"/>
    </source>
</evidence>
<organism evidence="1 2">
    <name type="scientific">Cocos nucifera</name>
    <name type="common">Coconut palm</name>
    <dbReference type="NCBI Taxonomy" id="13894"/>
    <lineage>
        <taxon>Eukaryota</taxon>
        <taxon>Viridiplantae</taxon>
        <taxon>Streptophyta</taxon>
        <taxon>Embryophyta</taxon>
        <taxon>Tracheophyta</taxon>
        <taxon>Spermatophyta</taxon>
        <taxon>Magnoliopsida</taxon>
        <taxon>Liliopsida</taxon>
        <taxon>Arecaceae</taxon>
        <taxon>Arecoideae</taxon>
        <taxon>Cocoseae</taxon>
        <taxon>Attaleinae</taxon>
        <taxon>Cocos</taxon>
    </lineage>
</organism>
<evidence type="ECO:0000313" key="1">
    <source>
        <dbReference type="EMBL" id="KAG1327219.1"/>
    </source>
</evidence>
<name>A0A8K0MV13_COCNU</name>
<dbReference type="EMBL" id="CM017872">
    <property type="protein sequence ID" value="KAG1327219.1"/>
    <property type="molecule type" value="Genomic_DNA"/>
</dbReference>
<accession>A0A8K0MV13</accession>
<sequence>MIDEYTVERRRLGFARTCIKIDLALPLRSGVLIDGPEEGRQWQRFVFKNLDGVCFWCSHFHAWAACPSSGGEGGLSAGLTHENMVAGGEEALRPWLVAVRQWLLGPEAASGMRKKGAVGMETREGRIK</sequence>